<proteinExistence type="predicted"/>
<evidence type="ECO:0000256" key="3">
    <source>
        <dbReference type="ARBA" id="ARBA00022723"/>
    </source>
</evidence>
<dbReference type="GO" id="GO:0061630">
    <property type="term" value="F:ubiquitin protein ligase activity"/>
    <property type="evidence" value="ECO:0007669"/>
    <property type="project" value="InterPro"/>
</dbReference>
<protein>
    <recommendedName>
        <fullName evidence="7">RING-type domain-containing protein</fullName>
    </recommendedName>
</protein>
<sequence>MLRLDLNRVPPTEENVRPAHVVVDPNDDDDDDVVELSPRTFAQHRTFIGVQIDLLLQGENKAPEPPKKPEFDCPICMSPFVEPVSTRCGHIFCRECINTAITTQGKCPSCRKKVTRNQPIRIHELVCPNWLVFCDSTGDLCPGLMEENDECKIDNGHIRSNPCGFSTFFTLKNWNVKVHPDAEAKQQSPRFTRLLV</sequence>
<keyword evidence="2" id="KW-0808">Transferase</keyword>
<dbReference type="PROSITE" id="PS00518">
    <property type="entry name" value="ZF_RING_1"/>
    <property type="match status" value="1"/>
</dbReference>
<dbReference type="InterPro" id="IPR013083">
    <property type="entry name" value="Znf_RING/FYVE/PHD"/>
</dbReference>
<dbReference type="SUPFAM" id="SSF57850">
    <property type="entry name" value="RING/U-box"/>
    <property type="match status" value="1"/>
</dbReference>
<dbReference type="PROSITE" id="PS50089">
    <property type="entry name" value="ZF_RING_2"/>
    <property type="match status" value="1"/>
</dbReference>
<dbReference type="InterPro" id="IPR049627">
    <property type="entry name" value="SLX8"/>
</dbReference>
<name>A0AA86S385_9FABA</name>
<dbReference type="SMART" id="SM00504">
    <property type="entry name" value="Ubox"/>
    <property type="match status" value="1"/>
</dbReference>
<evidence type="ECO:0000256" key="1">
    <source>
        <dbReference type="ARBA" id="ARBA00004906"/>
    </source>
</evidence>
<dbReference type="PANTHER" id="PTHR47094">
    <property type="entry name" value="ELFLESS, ISOFORM B"/>
    <property type="match status" value="1"/>
</dbReference>
<dbReference type="Proteomes" id="UP001189624">
    <property type="component" value="Chromosome 2"/>
</dbReference>
<dbReference type="InterPro" id="IPR017907">
    <property type="entry name" value="Znf_RING_CS"/>
</dbReference>
<dbReference type="InterPro" id="IPR001841">
    <property type="entry name" value="Znf_RING"/>
</dbReference>
<organism evidence="8 9">
    <name type="scientific">Sphenostylis stenocarpa</name>
    <dbReference type="NCBI Taxonomy" id="92480"/>
    <lineage>
        <taxon>Eukaryota</taxon>
        <taxon>Viridiplantae</taxon>
        <taxon>Streptophyta</taxon>
        <taxon>Embryophyta</taxon>
        <taxon>Tracheophyta</taxon>
        <taxon>Spermatophyta</taxon>
        <taxon>Magnoliopsida</taxon>
        <taxon>eudicotyledons</taxon>
        <taxon>Gunneridae</taxon>
        <taxon>Pentapetalae</taxon>
        <taxon>rosids</taxon>
        <taxon>fabids</taxon>
        <taxon>Fabales</taxon>
        <taxon>Fabaceae</taxon>
        <taxon>Papilionoideae</taxon>
        <taxon>50 kb inversion clade</taxon>
        <taxon>NPAAA clade</taxon>
        <taxon>indigoferoid/millettioid clade</taxon>
        <taxon>Phaseoleae</taxon>
        <taxon>Sphenostylis</taxon>
    </lineage>
</organism>
<dbReference type="Pfam" id="PF13923">
    <property type="entry name" value="zf-C3HC4_2"/>
    <property type="match status" value="1"/>
</dbReference>
<dbReference type="AlphaFoldDB" id="A0AA86S385"/>
<evidence type="ECO:0000313" key="9">
    <source>
        <dbReference type="Proteomes" id="UP001189624"/>
    </source>
</evidence>
<evidence type="ECO:0000259" key="7">
    <source>
        <dbReference type="PROSITE" id="PS50089"/>
    </source>
</evidence>
<evidence type="ECO:0000256" key="6">
    <source>
        <dbReference type="PROSITE-ProRule" id="PRU00175"/>
    </source>
</evidence>
<dbReference type="GO" id="GO:0008270">
    <property type="term" value="F:zinc ion binding"/>
    <property type="evidence" value="ECO:0007669"/>
    <property type="project" value="UniProtKB-KW"/>
</dbReference>
<reference evidence="8" key="1">
    <citation type="submission" date="2023-10" db="EMBL/GenBank/DDBJ databases">
        <authorList>
            <person name="Domelevo Entfellner J.-B."/>
        </authorList>
    </citation>
    <scope>NUCLEOTIDE SEQUENCE</scope>
</reference>
<comment type="pathway">
    <text evidence="1">Protein modification; protein ubiquitination.</text>
</comment>
<dbReference type="GO" id="GO:0033768">
    <property type="term" value="C:SUMO-targeted ubiquitin ligase complex"/>
    <property type="evidence" value="ECO:0007669"/>
    <property type="project" value="TreeGrafter"/>
</dbReference>
<dbReference type="GO" id="GO:0016567">
    <property type="term" value="P:protein ubiquitination"/>
    <property type="evidence" value="ECO:0007669"/>
    <property type="project" value="InterPro"/>
</dbReference>
<evidence type="ECO:0000256" key="5">
    <source>
        <dbReference type="ARBA" id="ARBA00022833"/>
    </source>
</evidence>
<keyword evidence="9" id="KW-1185">Reference proteome</keyword>
<dbReference type="InterPro" id="IPR003613">
    <property type="entry name" value="Ubox_domain"/>
</dbReference>
<keyword evidence="3" id="KW-0479">Metal-binding</keyword>
<feature type="domain" description="RING-type" evidence="7">
    <location>
        <begin position="73"/>
        <end position="111"/>
    </location>
</feature>
<evidence type="ECO:0000313" key="8">
    <source>
        <dbReference type="EMBL" id="CAJ1932927.1"/>
    </source>
</evidence>
<dbReference type="GO" id="GO:0140082">
    <property type="term" value="F:SUMO-ubiquitin ligase activity"/>
    <property type="evidence" value="ECO:0007669"/>
    <property type="project" value="TreeGrafter"/>
</dbReference>
<dbReference type="SMART" id="SM00184">
    <property type="entry name" value="RING"/>
    <property type="match status" value="1"/>
</dbReference>
<keyword evidence="4 6" id="KW-0863">Zinc-finger</keyword>
<gene>
    <name evidence="8" type="ORF">AYBTSS11_LOCUS6064</name>
</gene>
<accession>A0AA86S385</accession>
<dbReference type="GO" id="GO:0032183">
    <property type="term" value="F:SUMO binding"/>
    <property type="evidence" value="ECO:0007669"/>
    <property type="project" value="TreeGrafter"/>
</dbReference>
<dbReference type="GO" id="GO:0006511">
    <property type="term" value="P:ubiquitin-dependent protein catabolic process"/>
    <property type="evidence" value="ECO:0007669"/>
    <property type="project" value="TreeGrafter"/>
</dbReference>
<dbReference type="PANTHER" id="PTHR47094:SF1">
    <property type="entry name" value="RING-TYPE E3 UBIQUITIN TRANSFERASE"/>
    <property type="match status" value="1"/>
</dbReference>
<evidence type="ECO:0000256" key="4">
    <source>
        <dbReference type="ARBA" id="ARBA00022771"/>
    </source>
</evidence>
<dbReference type="Gramene" id="rna-AYBTSS11_LOCUS6064">
    <property type="protein sequence ID" value="CAJ1932927.1"/>
    <property type="gene ID" value="gene-AYBTSS11_LOCUS6064"/>
</dbReference>
<dbReference type="EMBL" id="OY731399">
    <property type="protein sequence ID" value="CAJ1932927.1"/>
    <property type="molecule type" value="Genomic_DNA"/>
</dbReference>
<dbReference type="Gene3D" id="3.30.40.10">
    <property type="entry name" value="Zinc/RING finger domain, C3HC4 (zinc finger)"/>
    <property type="match status" value="1"/>
</dbReference>
<keyword evidence="5" id="KW-0862">Zinc</keyword>
<evidence type="ECO:0000256" key="2">
    <source>
        <dbReference type="ARBA" id="ARBA00022679"/>
    </source>
</evidence>